<evidence type="ECO:0000313" key="1">
    <source>
        <dbReference type="EMBL" id="MBV4493435.1"/>
    </source>
</evidence>
<dbReference type="Pfam" id="PF10832">
    <property type="entry name" value="YhfG"/>
    <property type="match status" value="1"/>
</dbReference>
<dbReference type="EMBL" id="JABWRZ020000003">
    <property type="protein sequence ID" value="MBV4493435.1"/>
    <property type="molecule type" value="Genomic_DNA"/>
</dbReference>
<accession>A0ABS6QGW9</accession>
<dbReference type="InterPro" id="IPR022541">
    <property type="entry name" value="YhfG"/>
</dbReference>
<proteinExistence type="predicted"/>
<evidence type="ECO:0000313" key="2">
    <source>
        <dbReference type="Proteomes" id="UP000609530"/>
    </source>
</evidence>
<gene>
    <name evidence="1" type="ORF">HU760_022900</name>
</gene>
<protein>
    <submittedName>
        <fullName evidence="1">YhfG family protein</fullName>
    </submittedName>
</protein>
<organism evidence="1 2">
    <name type="scientific">Pseudomonas oryzicola</name>
    <dbReference type="NCBI Taxonomy" id="485876"/>
    <lineage>
        <taxon>Bacteria</taxon>
        <taxon>Pseudomonadati</taxon>
        <taxon>Pseudomonadota</taxon>
        <taxon>Gammaproteobacteria</taxon>
        <taxon>Pseudomonadales</taxon>
        <taxon>Pseudomonadaceae</taxon>
        <taxon>Pseudomonas</taxon>
    </lineage>
</organism>
<name>A0ABS6QGW9_9PSED</name>
<dbReference type="Proteomes" id="UP000609530">
    <property type="component" value="Unassembled WGS sequence"/>
</dbReference>
<dbReference type="RefSeq" id="WP_186678240.1">
    <property type="nucleotide sequence ID" value="NZ_JABWRZ020000003.1"/>
</dbReference>
<reference evidence="1 2" key="1">
    <citation type="journal article" date="2020" name="Microorganisms">
        <title>Reliable Identification of Environmental Pseudomonas Isolates Using the rpoD Gene.</title>
        <authorList>
            <consortium name="The Broad Institute Genome Sequencing Platform"/>
            <person name="Girard L."/>
            <person name="Lood C."/>
            <person name="Rokni-Zadeh H."/>
            <person name="van Noort V."/>
            <person name="Lavigne R."/>
            <person name="De Mot R."/>
        </authorList>
    </citation>
    <scope>NUCLEOTIDE SEQUENCE [LARGE SCALE GENOMIC DNA]</scope>
    <source>
        <strain evidence="1 2">RD9SR1</strain>
    </source>
</reference>
<keyword evidence="2" id="KW-1185">Reference proteome</keyword>
<sequence length="56" mass="6294">MEKLSLRAKKAWFAKNRKANFEHSLRLEGFSVPANDGDAKLPNRAAAREAVRQVKA</sequence>
<comment type="caution">
    <text evidence="1">The sequence shown here is derived from an EMBL/GenBank/DDBJ whole genome shotgun (WGS) entry which is preliminary data.</text>
</comment>